<dbReference type="RefSeq" id="WP_251973398.1">
    <property type="nucleotide sequence ID" value="NZ_AP025730.1"/>
</dbReference>
<evidence type="ECO:0000313" key="2">
    <source>
        <dbReference type="EMBL" id="BDI05358.1"/>
    </source>
</evidence>
<dbReference type="PANTHER" id="PTHR34980">
    <property type="entry name" value="INNER MEMBRANE PROTEIN-RELATED-RELATED"/>
    <property type="match status" value="1"/>
</dbReference>
<dbReference type="InterPro" id="IPR036259">
    <property type="entry name" value="MFS_trans_sf"/>
</dbReference>
<accession>A0ABM7YLP2</accession>
<dbReference type="EMBL" id="AP025730">
    <property type="protein sequence ID" value="BDI05358.1"/>
    <property type="molecule type" value="Genomic_DNA"/>
</dbReference>
<organism evidence="2 3">
    <name type="scientific">Sphaerotilus microaerophilus</name>
    <dbReference type="NCBI Taxonomy" id="2914710"/>
    <lineage>
        <taxon>Bacteria</taxon>
        <taxon>Pseudomonadati</taxon>
        <taxon>Pseudomonadota</taxon>
        <taxon>Betaproteobacteria</taxon>
        <taxon>Burkholderiales</taxon>
        <taxon>Sphaerotilaceae</taxon>
        <taxon>Sphaerotilus</taxon>
    </lineage>
</organism>
<feature type="transmembrane region" description="Helical" evidence="1">
    <location>
        <begin position="52"/>
        <end position="71"/>
    </location>
</feature>
<dbReference type="Proteomes" id="UP001057498">
    <property type="component" value="Chromosome"/>
</dbReference>
<dbReference type="Pfam" id="PF05656">
    <property type="entry name" value="DUF805"/>
    <property type="match status" value="1"/>
</dbReference>
<reference evidence="2" key="1">
    <citation type="submission" date="2022-04" db="EMBL/GenBank/DDBJ databases">
        <title>Whole genome sequence of Sphaerotilus sp. FB-5.</title>
        <authorList>
            <person name="Takeda M."/>
            <person name="Narihara S."/>
            <person name="Akimoto M."/>
            <person name="Akimoto R."/>
            <person name="Nishiyashiki S."/>
            <person name="Murakami T."/>
        </authorList>
    </citation>
    <scope>NUCLEOTIDE SEQUENCE</scope>
    <source>
        <strain evidence="2">FB-5</strain>
    </source>
</reference>
<dbReference type="PANTHER" id="PTHR34980:SF2">
    <property type="entry name" value="INNER MEMBRANE PROTEIN YHAH-RELATED"/>
    <property type="match status" value="1"/>
</dbReference>
<dbReference type="SUPFAM" id="SSF103473">
    <property type="entry name" value="MFS general substrate transporter"/>
    <property type="match status" value="1"/>
</dbReference>
<feature type="transmembrane region" description="Helical" evidence="1">
    <location>
        <begin position="23"/>
        <end position="46"/>
    </location>
</feature>
<protein>
    <submittedName>
        <fullName evidence="2">Membrane protein</fullName>
    </submittedName>
</protein>
<proteinExistence type="predicted"/>
<evidence type="ECO:0000256" key="1">
    <source>
        <dbReference type="SAM" id="Phobius"/>
    </source>
</evidence>
<sequence>MSWFITVLKKYATFSGRACRSEYWYYFLFYLLISVVLSLMDGILGADPQGGGVLGALFALGTLLPTIGVGVRRLHDIGRSGWWLLIGLVPLVGGLVLLWFAVKDSDPGDNAYGPNPKLAGAVEP</sequence>
<keyword evidence="3" id="KW-1185">Reference proteome</keyword>
<feature type="transmembrane region" description="Helical" evidence="1">
    <location>
        <begin position="83"/>
        <end position="102"/>
    </location>
</feature>
<keyword evidence="1" id="KW-1133">Transmembrane helix</keyword>
<gene>
    <name evidence="2" type="ORF">CATMQ487_23280</name>
</gene>
<keyword evidence="1" id="KW-0472">Membrane</keyword>
<name>A0ABM7YLP2_9BURK</name>
<keyword evidence="1" id="KW-0812">Transmembrane</keyword>
<evidence type="ECO:0000313" key="3">
    <source>
        <dbReference type="Proteomes" id="UP001057498"/>
    </source>
</evidence>
<dbReference type="InterPro" id="IPR008523">
    <property type="entry name" value="DUF805"/>
</dbReference>